<comment type="caution">
    <text evidence="1">The sequence shown here is derived from an EMBL/GenBank/DDBJ whole genome shotgun (WGS) entry which is preliminary data.</text>
</comment>
<proteinExistence type="predicted"/>
<sequence>MNFDLKNLYQSIVQAELRQRMQNAVNVFHFAVWLWQQDRVPDITAYRAAIKAVFEHFIRPERDMLREQSHLYYEKKKAEHEINHDPRSVRQIRERLIREAEREQERLTLTLNLEEAHPVTLGNNFLHPLEKMKFSAADENQWFETLSYNFCNPPYGLRGLTGEEAIALWRDFCFLTGLIKTDEPVVTDWIQHQVYGRTLETHPFSNYFDDGLDWWGVWCLTVFNPNNKRLRLL</sequence>
<dbReference type="Proteomes" id="UP000193346">
    <property type="component" value="Unassembled WGS sequence"/>
</dbReference>
<gene>
    <name evidence="1" type="ORF">BV913_05485</name>
</gene>
<reference evidence="1 2" key="1">
    <citation type="submission" date="2017-01" db="EMBL/GenBank/DDBJ databases">
        <authorList>
            <person name="Wolfgang W.J."/>
            <person name="Cole J."/>
            <person name="Wroblewski D."/>
            <person name="Mcginnis J."/>
            <person name="Musser K.A."/>
        </authorList>
    </citation>
    <scope>NUCLEOTIDE SEQUENCE [LARGE SCALE GENOMIC DNA]</scope>
    <source>
        <strain evidence="1 2">93087</strain>
    </source>
</reference>
<accession>A0ABX3WLG7</accession>
<keyword evidence="2" id="KW-1185">Reference proteome</keyword>
<dbReference type="RefSeq" id="WP_085418277.1">
    <property type="nucleotide sequence ID" value="NZ_CP091509.1"/>
</dbReference>
<protein>
    <submittedName>
        <fullName evidence="1">Uncharacterized protein</fullName>
    </submittedName>
</protein>
<dbReference type="EMBL" id="MTAC01000011">
    <property type="protein sequence ID" value="OSI35189.1"/>
    <property type="molecule type" value="Genomic_DNA"/>
</dbReference>
<evidence type="ECO:0000313" key="1">
    <source>
        <dbReference type="EMBL" id="OSI35189.1"/>
    </source>
</evidence>
<evidence type="ECO:0000313" key="2">
    <source>
        <dbReference type="Proteomes" id="UP000193346"/>
    </source>
</evidence>
<organism evidence="1 2">
    <name type="scientific">Neisseria dumasiana</name>
    <dbReference type="NCBI Taxonomy" id="1931275"/>
    <lineage>
        <taxon>Bacteria</taxon>
        <taxon>Pseudomonadati</taxon>
        <taxon>Pseudomonadota</taxon>
        <taxon>Betaproteobacteria</taxon>
        <taxon>Neisseriales</taxon>
        <taxon>Neisseriaceae</taxon>
        <taxon>Neisseria</taxon>
    </lineage>
</organism>
<name>A0ABX3WLG7_9NEIS</name>